<keyword evidence="2" id="KW-0560">Oxidoreductase</keyword>
<dbReference type="SUPFAM" id="SSF51735">
    <property type="entry name" value="NAD(P)-binding Rossmann-fold domains"/>
    <property type="match status" value="1"/>
</dbReference>
<evidence type="ECO:0000259" key="3">
    <source>
        <dbReference type="Pfam" id="PF04321"/>
    </source>
</evidence>
<evidence type="ECO:0000256" key="1">
    <source>
        <dbReference type="ARBA" id="ARBA00010944"/>
    </source>
</evidence>
<proteinExistence type="inferred from homology"/>
<name>A0A1F5MIJ0_9BACT</name>
<dbReference type="PANTHER" id="PTHR10491:SF4">
    <property type="entry name" value="METHIONINE ADENOSYLTRANSFERASE 2 SUBUNIT BETA"/>
    <property type="match status" value="1"/>
</dbReference>
<dbReference type="Gene3D" id="3.40.50.720">
    <property type="entry name" value="NAD(P)-binding Rossmann-like Domain"/>
    <property type="match status" value="1"/>
</dbReference>
<dbReference type="CDD" id="cd05254">
    <property type="entry name" value="dTDP_HR_like_SDR_e"/>
    <property type="match status" value="1"/>
</dbReference>
<sequence>MKRILVFGGSGLVGSKFINLYSKNFEISAPDASTADILNKDQVTKVTQEFNPDVVVNFAAYTQVEQAEIQKDDKNGICYLINAIGAKNVAEVIKEFDKKLIHISTDYVFDGTKSESPYTEEDKPNPINWYGQTKYFGEQFILESGCPFAIVRICMPFSAYYEIKKDIARFFLEKLQKGEEINAIEDQRITPTLVDDIANVLKVIIESNFNGLYHVSSTDSVSPLEFAKIIAESFKLNYSRVSPISFDEYNKTKMTKMLKFSWLNPAKFEREFGEGILHTVEESLIIFKKAVDPD</sequence>
<dbReference type="Gene3D" id="3.90.25.10">
    <property type="entry name" value="UDP-galactose 4-epimerase, domain 1"/>
    <property type="match status" value="1"/>
</dbReference>
<accession>A0A1F5MIJ0</accession>
<feature type="domain" description="RmlD-like substrate binding" evidence="3">
    <location>
        <begin position="3"/>
        <end position="273"/>
    </location>
</feature>
<dbReference type="EC" id="1.1.1.133" evidence="2"/>
<comment type="similarity">
    <text evidence="1 2">Belongs to the dTDP-4-dehydrorhamnose reductase family.</text>
</comment>
<comment type="function">
    <text evidence="2">Catalyzes the reduction of dTDP-6-deoxy-L-lyxo-4-hexulose to yield dTDP-L-rhamnose.</text>
</comment>
<evidence type="ECO:0000256" key="2">
    <source>
        <dbReference type="RuleBase" id="RU364082"/>
    </source>
</evidence>
<dbReference type="Pfam" id="PF04321">
    <property type="entry name" value="RmlD_sub_bind"/>
    <property type="match status" value="1"/>
</dbReference>
<dbReference type="InterPro" id="IPR005913">
    <property type="entry name" value="dTDP_dehydrorham_reduct"/>
</dbReference>
<organism evidence="4 5">
    <name type="scientific">Candidatus Daviesbacteria bacterium RIFCSPLOWO2_02_FULL_36_7</name>
    <dbReference type="NCBI Taxonomy" id="1797792"/>
    <lineage>
        <taxon>Bacteria</taxon>
        <taxon>Candidatus Daviesiibacteriota</taxon>
    </lineage>
</organism>
<dbReference type="Proteomes" id="UP000178859">
    <property type="component" value="Unassembled WGS sequence"/>
</dbReference>
<dbReference type="PANTHER" id="PTHR10491">
    <property type="entry name" value="DTDP-4-DEHYDRORHAMNOSE REDUCTASE"/>
    <property type="match status" value="1"/>
</dbReference>
<dbReference type="EMBL" id="MFDT01000001">
    <property type="protein sequence ID" value="OGE65100.1"/>
    <property type="molecule type" value="Genomic_DNA"/>
</dbReference>
<evidence type="ECO:0000313" key="4">
    <source>
        <dbReference type="EMBL" id="OGE65100.1"/>
    </source>
</evidence>
<keyword evidence="2" id="KW-0521">NADP</keyword>
<dbReference type="InterPro" id="IPR029903">
    <property type="entry name" value="RmlD-like-bd"/>
</dbReference>
<dbReference type="InterPro" id="IPR036291">
    <property type="entry name" value="NAD(P)-bd_dom_sf"/>
</dbReference>
<comment type="caution">
    <text evidence="4">The sequence shown here is derived from an EMBL/GenBank/DDBJ whole genome shotgun (WGS) entry which is preliminary data.</text>
</comment>
<dbReference type="AlphaFoldDB" id="A0A1F5MIJ0"/>
<dbReference type="UniPathway" id="UPA00124"/>
<comment type="pathway">
    <text evidence="2">Carbohydrate biosynthesis; dTDP-L-rhamnose biosynthesis.</text>
</comment>
<dbReference type="GO" id="GO:0008831">
    <property type="term" value="F:dTDP-4-dehydrorhamnose reductase activity"/>
    <property type="evidence" value="ECO:0007669"/>
    <property type="project" value="UniProtKB-EC"/>
</dbReference>
<dbReference type="GO" id="GO:0019305">
    <property type="term" value="P:dTDP-rhamnose biosynthetic process"/>
    <property type="evidence" value="ECO:0007669"/>
    <property type="project" value="UniProtKB-UniPathway"/>
</dbReference>
<reference evidence="4 5" key="1">
    <citation type="journal article" date="2016" name="Nat. Commun.">
        <title>Thousands of microbial genomes shed light on interconnected biogeochemical processes in an aquifer system.</title>
        <authorList>
            <person name="Anantharaman K."/>
            <person name="Brown C.T."/>
            <person name="Hug L.A."/>
            <person name="Sharon I."/>
            <person name="Castelle C.J."/>
            <person name="Probst A.J."/>
            <person name="Thomas B.C."/>
            <person name="Singh A."/>
            <person name="Wilkins M.J."/>
            <person name="Karaoz U."/>
            <person name="Brodie E.L."/>
            <person name="Williams K.H."/>
            <person name="Hubbard S.S."/>
            <person name="Banfield J.F."/>
        </authorList>
    </citation>
    <scope>NUCLEOTIDE SEQUENCE [LARGE SCALE GENOMIC DNA]</scope>
</reference>
<evidence type="ECO:0000313" key="5">
    <source>
        <dbReference type="Proteomes" id="UP000178859"/>
    </source>
</evidence>
<protein>
    <recommendedName>
        <fullName evidence="2">dTDP-4-dehydrorhamnose reductase</fullName>
        <ecNumber evidence="2">1.1.1.133</ecNumber>
    </recommendedName>
</protein>
<gene>
    <name evidence="4" type="ORF">A3I48_02470</name>
</gene>
<dbReference type="NCBIfam" id="TIGR01214">
    <property type="entry name" value="rmlD"/>
    <property type="match status" value="1"/>
</dbReference>